<organism evidence="2 3">
    <name type="scientific">Prorocentrum cordatum</name>
    <dbReference type="NCBI Taxonomy" id="2364126"/>
    <lineage>
        <taxon>Eukaryota</taxon>
        <taxon>Sar</taxon>
        <taxon>Alveolata</taxon>
        <taxon>Dinophyceae</taxon>
        <taxon>Prorocentrales</taxon>
        <taxon>Prorocentraceae</taxon>
        <taxon>Prorocentrum</taxon>
    </lineage>
</organism>
<sequence>ALRVALGAHWRIGDTLGCHFPSFGEGLAADRLLGCPGAVVKQAEEALALGNQARHAPPPSAAGGTLPREFGVQASDLEAQLKVQAFSLRGEAAPLTPASRGTVDVLLEQLGGGDCARADGCKAESQKHTLKVKVQKEPKVVAECCHDDDSVKEAPPQMSVGFACQVVVHQKLVEICVAVECNVVEYQQRPFVQRRAQLLSVGVGSFDKEGSHSESEDSETVEEEEPEAERIFNMAFRDGVEIAEVVQHIEAARFDLMLMGDFF</sequence>
<feature type="non-terminal residue" evidence="2">
    <location>
        <position position="263"/>
    </location>
</feature>
<evidence type="ECO:0000313" key="3">
    <source>
        <dbReference type="Proteomes" id="UP001189429"/>
    </source>
</evidence>
<evidence type="ECO:0000256" key="1">
    <source>
        <dbReference type="SAM" id="MobiDB-lite"/>
    </source>
</evidence>
<feature type="non-terminal residue" evidence="2">
    <location>
        <position position="1"/>
    </location>
</feature>
<evidence type="ECO:0000313" key="2">
    <source>
        <dbReference type="EMBL" id="CAK0828147.1"/>
    </source>
</evidence>
<feature type="compositionally biased region" description="Acidic residues" evidence="1">
    <location>
        <begin position="216"/>
        <end position="226"/>
    </location>
</feature>
<dbReference type="EMBL" id="CAUYUJ010009966">
    <property type="protein sequence ID" value="CAK0828147.1"/>
    <property type="molecule type" value="Genomic_DNA"/>
</dbReference>
<gene>
    <name evidence="2" type="ORF">PCOR1329_LOCUS27466</name>
</gene>
<feature type="region of interest" description="Disordered" evidence="1">
    <location>
        <begin position="206"/>
        <end position="226"/>
    </location>
</feature>
<proteinExistence type="predicted"/>
<dbReference type="Proteomes" id="UP001189429">
    <property type="component" value="Unassembled WGS sequence"/>
</dbReference>
<protein>
    <submittedName>
        <fullName evidence="2">Uncharacterized protein</fullName>
    </submittedName>
</protein>
<name>A0ABN9SE28_9DINO</name>
<keyword evidence="3" id="KW-1185">Reference proteome</keyword>
<reference evidence="2" key="1">
    <citation type="submission" date="2023-10" db="EMBL/GenBank/DDBJ databases">
        <authorList>
            <person name="Chen Y."/>
            <person name="Shah S."/>
            <person name="Dougan E. K."/>
            <person name="Thang M."/>
            <person name="Chan C."/>
        </authorList>
    </citation>
    <scope>NUCLEOTIDE SEQUENCE [LARGE SCALE GENOMIC DNA]</scope>
</reference>
<feature type="compositionally biased region" description="Basic and acidic residues" evidence="1">
    <location>
        <begin position="206"/>
        <end position="215"/>
    </location>
</feature>
<accession>A0ABN9SE28</accession>
<comment type="caution">
    <text evidence="2">The sequence shown here is derived from an EMBL/GenBank/DDBJ whole genome shotgun (WGS) entry which is preliminary data.</text>
</comment>